<evidence type="ECO:0000313" key="2">
    <source>
        <dbReference type="EMBL" id="KAF5728828.1"/>
    </source>
</evidence>
<reference evidence="2 3" key="1">
    <citation type="journal article" date="2020" name="Nat. Commun.">
        <title>Genome of Tripterygium wilfordii and identification of cytochrome P450 involved in triptolide biosynthesis.</title>
        <authorList>
            <person name="Tu L."/>
            <person name="Su P."/>
            <person name="Zhang Z."/>
            <person name="Gao L."/>
            <person name="Wang J."/>
            <person name="Hu T."/>
            <person name="Zhou J."/>
            <person name="Zhang Y."/>
            <person name="Zhao Y."/>
            <person name="Liu Y."/>
            <person name="Song Y."/>
            <person name="Tong Y."/>
            <person name="Lu Y."/>
            <person name="Yang J."/>
            <person name="Xu C."/>
            <person name="Jia M."/>
            <person name="Peters R.J."/>
            <person name="Huang L."/>
            <person name="Gao W."/>
        </authorList>
    </citation>
    <scope>NUCLEOTIDE SEQUENCE [LARGE SCALE GENOMIC DNA]</scope>
    <source>
        <strain evidence="3">cv. XIE 37</strain>
        <tissue evidence="2">Leaf</tissue>
    </source>
</reference>
<feature type="region of interest" description="Disordered" evidence="1">
    <location>
        <begin position="1"/>
        <end position="23"/>
    </location>
</feature>
<name>A0A7J7C3Z8_TRIWF</name>
<dbReference type="EMBL" id="JAAARO010000021">
    <property type="protein sequence ID" value="KAF5728828.1"/>
    <property type="molecule type" value="Genomic_DNA"/>
</dbReference>
<keyword evidence="3" id="KW-1185">Reference proteome</keyword>
<evidence type="ECO:0000256" key="1">
    <source>
        <dbReference type="SAM" id="MobiDB-lite"/>
    </source>
</evidence>
<accession>A0A7J7C3Z8</accession>
<dbReference type="InParanoid" id="A0A7J7C3Z8"/>
<sequence>MRLGEEQFSALARRGRSGDVERDTEQVVGSYRMLLFELLSEQNEELSGVEEQISQTNGMALDFSRSGNVERDTERSARRSACIWKILCHNISRPVRATEKTEAAQRHRMQVEKAANVSQRGTVVEKLVEEMASVDQHLRFLSVFVKIHNHTQCFGGVGK</sequence>
<proteinExistence type="predicted"/>
<dbReference type="Proteomes" id="UP000593562">
    <property type="component" value="Unassembled WGS sequence"/>
</dbReference>
<evidence type="ECO:0000313" key="3">
    <source>
        <dbReference type="Proteomes" id="UP000593562"/>
    </source>
</evidence>
<dbReference type="AlphaFoldDB" id="A0A7J7C3Z8"/>
<comment type="caution">
    <text evidence="2">The sequence shown here is derived from an EMBL/GenBank/DDBJ whole genome shotgun (WGS) entry which is preliminary data.</text>
</comment>
<gene>
    <name evidence="2" type="ORF">HS088_TW21G00982</name>
</gene>
<organism evidence="2 3">
    <name type="scientific">Tripterygium wilfordii</name>
    <name type="common">Thunder God vine</name>
    <dbReference type="NCBI Taxonomy" id="458696"/>
    <lineage>
        <taxon>Eukaryota</taxon>
        <taxon>Viridiplantae</taxon>
        <taxon>Streptophyta</taxon>
        <taxon>Embryophyta</taxon>
        <taxon>Tracheophyta</taxon>
        <taxon>Spermatophyta</taxon>
        <taxon>Magnoliopsida</taxon>
        <taxon>eudicotyledons</taxon>
        <taxon>Gunneridae</taxon>
        <taxon>Pentapetalae</taxon>
        <taxon>rosids</taxon>
        <taxon>fabids</taxon>
        <taxon>Celastrales</taxon>
        <taxon>Celastraceae</taxon>
        <taxon>Tripterygium</taxon>
    </lineage>
</organism>
<protein>
    <submittedName>
        <fullName evidence="2">Uncharacterized protein</fullName>
    </submittedName>
</protein>